<evidence type="ECO:0000256" key="5">
    <source>
        <dbReference type="ARBA" id="ARBA00022801"/>
    </source>
</evidence>
<feature type="compositionally biased region" description="Acidic residues" evidence="7">
    <location>
        <begin position="568"/>
        <end position="577"/>
    </location>
</feature>
<name>A0A9P6T1F9_9FUNG</name>
<protein>
    <recommendedName>
        <fullName evidence="2">ubiquitinyl hydrolase 1</fullName>
        <ecNumber evidence="2">3.4.19.12</ecNumber>
    </recommendedName>
</protein>
<evidence type="ECO:0000256" key="2">
    <source>
        <dbReference type="ARBA" id="ARBA00012759"/>
    </source>
</evidence>
<dbReference type="Proteomes" id="UP000703661">
    <property type="component" value="Unassembled WGS sequence"/>
</dbReference>
<gene>
    <name evidence="9" type="primary">UBP2</name>
    <name evidence="9" type="ORF">BGZ80_008835</name>
</gene>
<comment type="catalytic activity">
    <reaction evidence="1">
        <text>Thiol-dependent hydrolysis of ester, thioester, amide, peptide and isopeptide bonds formed by the C-terminal Gly of ubiquitin (a 76-residue protein attached to proteins as an intracellular targeting signal).</text>
        <dbReference type="EC" id="3.4.19.12"/>
    </reaction>
</comment>
<dbReference type="InterPro" id="IPR028889">
    <property type="entry name" value="USP"/>
</dbReference>
<dbReference type="PROSITE" id="PS00972">
    <property type="entry name" value="USP_1"/>
    <property type="match status" value="1"/>
</dbReference>
<evidence type="ECO:0000313" key="9">
    <source>
        <dbReference type="EMBL" id="KAG0016882.1"/>
    </source>
</evidence>
<keyword evidence="10" id="KW-1185">Reference proteome</keyword>
<dbReference type="EC" id="3.4.19.12" evidence="2"/>
<reference evidence="9" key="1">
    <citation type="journal article" date="2020" name="Fungal Divers.">
        <title>Resolving the Mortierellaceae phylogeny through synthesis of multi-gene phylogenetics and phylogenomics.</title>
        <authorList>
            <person name="Vandepol N."/>
            <person name="Liber J."/>
            <person name="Desiro A."/>
            <person name="Na H."/>
            <person name="Kennedy M."/>
            <person name="Barry K."/>
            <person name="Grigoriev I.V."/>
            <person name="Miller A.N."/>
            <person name="O'Donnell K."/>
            <person name="Stajich J.E."/>
            <person name="Bonito G."/>
        </authorList>
    </citation>
    <scope>NUCLEOTIDE SEQUENCE</scope>
    <source>
        <strain evidence="9">NRRL 2769</strain>
    </source>
</reference>
<keyword evidence="4" id="KW-0833">Ubl conjugation pathway</keyword>
<organism evidence="9 10">
    <name type="scientific">Entomortierella chlamydospora</name>
    <dbReference type="NCBI Taxonomy" id="101097"/>
    <lineage>
        <taxon>Eukaryota</taxon>
        <taxon>Fungi</taxon>
        <taxon>Fungi incertae sedis</taxon>
        <taxon>Mucoromycota</taxon>
        <taxon>Mortierellomycotina</taxon>
        <taxon>Mortierellomycetes</taxon>
        <taxon>Mortierellales</taxon>
        <taxon>Mortierellaceae</taxon>
        <taxon>Entomortierella</taxon>
    </lineage>
</organism>
<evidence type="ECO:0000256" key="7">
    <source>
        <dbReference type="SAM" id="MobiDB-lite"/>
    </source>
</evidence>
<evidence type="ECO:0000259" key="8">
    <source>
        <dbReference type="PROSITE" id="PS50235"/>
    </source>
</evidence>
<dbReference type="InterPro" id="IPR001394">
    <property type="entry name" value="Peptidase_C19_UCH"/>
</dbReference>
<keyword evidence="3 9" id="KW-0645">Protease</keyword>
<accession>A0A9P6T1F9</accession>
<evidence type="ECO:0000256" key="3">
    <source>
        <dbReference type="ARBA" id="ARBA00022670"/>
    </source>
</evidence>
<evidence type="ECO:0000256" key="4">
    <source>
        <dbReference type="ARBA" id="ARBA00022786"/>
    </source>
</evidence>
<dbReference type="AlphaFoldDB" id="A0A9P6T1F9"/>
<evidence type="ECO:0000313" key="10">
    <source>
        <dbReference type="Proteomes" id="UP000703661"/>
    </source>
</evidence>
<dbReference type="GO" id="GO:0070628">
    <property type="term" value="F:proteasome binding"/>
    <property type="evidence" value="ECO:0007669"/>
    <property type="project" value="TreeGrafter"/>
</dbReference>
<dbReference type="EMBL" id="JAAAID010000493">
    <property type="protein sequence ID" value="KAG0016882.1"/>
    <property type="molecule type" value="Genomic_DNA"/>
</dbReference>
<dbReference type="GO" id="GO:0004843">
    <property type="term" value="F:cysteine-type deubiquitinase activity"/>
    <property type="evidence" value="ECO:0007669"/>
    <property type="project" value="UniProtKB-EC"/>
</dbReference>
<keyword evidence="6" id="KW-0788">Thiol protease</keyword>
<feature type="region of interest" description="Disordered" evidence="7">
    <location>
        <begin position="568"/>
        <end position="598"/>
    </location>
</feature>
<evidence type="ECO:0000256" key="1">
    <source>
        <dbReference type="ARBA" id="ARBA00000707"/>
    </source>
</evidence>
<dbReference type="GO" id="GO:0061136">
    <property type="term" value="P:regulation of proteasomal protein catabolic process"/>
    <property type="evidence" value="ECO:0007669"/>
    <property type="project" value="TreeGrafter"/>
</dbReference>
<sequence>MLTPVTDSWPSPANFDDIEPLINAISLSTRGTTPQRWIIDMSSHEIGLNPHNHIFYINPNEGADGGDFLNISCQICFKQYDVNISSKGVCSGLSHHLHSKFEEDSVLAICCHCGSTINATMEQPTIPPSMLYRIRTARKPKAMHANTPQFHDTVDVLIKILRKAVEPGSDSINTQSNTFKNKIGLDEPCKEFFKLAKFSLIDQRFYAPDQTPENIQLLNRCRFQLELLLHQENPSLLSVTGKCIETHNIIRSLLDERHPNEPAIDLSNRATLMAELQSPLGKLGCITDMSDDIVIDAFLTHISHDMASAHQLMDVLVETQKRRKSEKLDIEIACRRSEGIVTTSELRSAYMDFDIPNFGDGISNEVLLSLLRASRESASAESLKIIAKARDDSSINRLLEEPLEEPMTGDPILDLYYAQNPVGLSNIGNTCYLNSLLQYIYTIKDIREAVMNMEAFVENEDAEGWEEKVIDGRNLSRQDVAEAKEKTMSILMYRLNAAFQPVMSERSNKPVDRFNSLFYVKAVRKTTELDNSTGKQVERLIPEDFSTLLLNVKEPVVMEELIDDYFDTSEPEPEEHSDDSSTTEISHSNPTTIDGLQHRDITVTELPPILQIHLMRTQFDRKGNTSYKSNATVAIPKRIYMDQYLESDQEANANRIKRMKIWKRDRRECRKALEVINQKRENLALDQADANAEAGSDITIPPNDSNVIRSGLDNEETVQLSKISSLTAKIGEETADLNQAEYKIHAVFHHEGGADFGHYWVYILDEASEEPRWLKYSDDFVSEVGILST</sequence>
<proteinExistence type="predicted"/>
<dbReference type="InterPro" id="IPR018200">
    <property type="entry name" value="USP_CS"/>
</dbReference>
<dbReference type="GO" id="GO:0016579">
    <property type="term" value="P:protein deubiquitination"/>
    <property type="evidence" value="ECO:0007669"/>
    <property type="project" value="InterPro"/>
</dbReference>
<feature type="domain" description="USP" evidence="8">
    <location>
        <begin position="422"/>
        <end position="789"/>
    </location>
</feature>
<evidence type="ECO:0000256" key="6">
    <source>
        <dbReference type="ARBA" id="ARBA00022807"/>
    </source>
</evidence>
<dbReference type="SUPFAM" id="SSF54001">
    <property type="entry name" value="Cysteine proteinases"/>
    <property type="match status" value="1"/>
</dbReference>
<dbReference type="PROSITE" id="PS50235">
    <property type="entry name" value="USP_3"/>
    <property type="match status" value="1"/>
</dbReference>
<dbReference type="InterPro" id="IPR038765">
    <property type="entry name" value="Papain-like_cys_pep_sf"/>
</dbReference>
<keyword evidence="5" id="KW-0378">Hydrolase</keyword>
<dbReference type="InterPro" id="IPR044635">
    <property type="entry name" value="UBP14-like"/>
</dbReference>
<dbReference type="PANTHER" id="PTHR43982">
    <property type="entry name" value="UBIQUITIN CARBOXYL-TERMINAL HYDROLASE"/>
    <property type="match status" value="1"/>
</dbReference>
<comment type="caution">
    <text evidence="9">The sequence shown here is derived from an EMBL/GenBank/DDBJ whole genome shotgun (WGS) entry which is preliminary data.</text>
</comment>
<dbReference type="Pfam" id="PF00443">
    <property type="entry name" value="UCH"/>
    <property type="match status" value="1"/>
</dbReference>
<dbReference type="Gene3D" id="3.90.70.10">
    <property type="entry name" value="Cysteine proteinases"/>
    <property type="match status" value="1"/>
</dbReference>
<dbReference type="GO" id="GO:0043161">
    <property type="term" value="P:proteasome-mediated ubiquitin-dependent protein catabolic process"/>
    <property type="evidence" value="ECO:0007669"/>
    <property type="project" value="InterPro"/>
</dbReference>
<dbReference type="PANTHER" id="PTHR43982:SF6">
    <property type="entry name" value="UBIQUITIN CARBOXYL-TERMINAL HYDROLASE 2-RELATED"/>
    <property type="match status" value="1"/>
</dbReference>